<keyword evidence="2" id="KW-1185">Reference proteome</keyword>
<proteinExistence type="predicted"/>
<gene>
    <name evidence="1" type="ORF">BG53_10925</name>
</gene>
<dbReference type="Proteomes" id="UP000053750">
    <property type="component" value="Unassembled WGS sequence"/>
</dbReference>
<accession>A0A9W5W5Z5</accession>
<name>A0A9W5W5Z5_9BACL</name>
<dbReference type="AlphaFoldDB" id="A0A9W5W5Z5"/>
<reference evidence="1 2" key="1">
    <citation type="submission" date="2014-02" db="EMBL/GenBank/DDBJ databases">
        <title>Genome sequence of Paenibacillus darwinianus reveals adaptive mechanisms for survival in Antarctic soils.</title>
        <authorList>
            <person name="Dsouza M."/>
            <person name="Taylor M.W."/>
            <person name="Turner S.J."/>
            <person name="Aislabie J."/>
        </authorList>
    </citation>
    <scope>NUCLEOTIDE SEQUENCE [LARGE SCALE GENOMIC DNA]</scope>
    <source>
        <strain evidence="1 2">CE1</strain>
    </source>
</reference>
<protein>
    <recommendedName>
        <fullName evidence="3">DUF2512 family protein</fullName>
    </recommendedName>
</protein>
<dbReference type="EMBL" id="JFHU01000278">
    <property type="protein sequence ID" value="EXX84588.1"/>
    <property type="molecule type" value="Genomic_DNA"/>
</dbReference>
<sequence>MVIKILLKWLVNGGIVVSLLIYYSDVSFWGAVLAATGLTFIAYIMGDQMLLRHTNNTVATLSDFILAAVYLGVLSYFLDWGLNVVETSFISGMVALSEWVLHRYVFNGKLQPV</sequence>
<evidence type="ECO:0000313" key="2">
    <source>
        <dbReference type="Proteomes" id="UP000053750"/>
    </source>
</evidence>
<dbReference type="RefSeq" id="WP_051588181.1">
    <property type="nucleotide sequence ID" value="NZ_KK082214.1"/>
</dbReference>
<dbReference type="InterPro" id="IPR019649">
    <property type="entry name" value="DUF2512"/>
</dbReference>
<evidence type="ECO:0000313" key="1">
    <source>
        <dbReference type="EMBL" id="EXX84588.1"/>
    </source>
</evidence>
<organism evidence="1 2">
    <name type="scientific">Paenibacillus darwinianus</name>
    <dbReference type="NCBI Taxonomy" id="1380763"/>
    <lineage>
        <taxon>Bacteria</taxon>
        <taxon>Bacillati</taxon>
        <taxon>Bacillota</taxon>
        <taxon>Bacilli</taxon>
        <taxon>Bacillales</taxon>
        <taxon>Paenibacillaceae</taxon>
        <taxon>Paenibacillus</taxon>
    </lineage>
</organism>
<evidence type="ECO:0008006" key="3">
    <source>
        <dbReference type="Google" id="ProtNLM"/>
    </source>
</evidence>
<dbReference type="OrthoDB" id="2111682at2"/>
<comment type="caution">
    <text evidence="1">The sequence shown here is derived from an EMBL/GenBank/DDBJ whole genome shotgun (WGS) entry which is preliminary data.</text>
</comment>
<dbReference type="Pfam" id="PF10710">
    <property type="entry name" value="DUF2512"/>
    <property type="match status" value="1"/>
</dbReference>